<protein>
    <submittedName>
        <fullName evidence="1">Bacilysin biosynthesis protein BacA</fullName>
    </submittedName>
</protein>
<name>A0A3E0U306_9GAMM</name>
<dbReference type="EMBL" id="QUOT01000001">
    <property type="protein sequence ID" value="REL31308.1"/>
    <property type="molecule type" value="Genomic_DNA"/>
</dbReference>
<organism evidence="1 2">
    <name type="scientific">Thalassotalea euphylliae</name>
    <dbReference type="NCBI Taxonomy" id="1655234"/>
    <lineage>
        <taxon>Bacteria</taxon>
        <taxon>Pseudomonadati</taxon>
        <taxon>Pseudomonadota</taxon>
        <taxon>Gammaproteobacteria</taxon>
        <taxon>Alteromonadales</taxon>
        <taxon>Colwelliaceae</taxon>
        <taxon>Thalassotalea</taxon>
    </lineage>
</organism>
<proteinExistence type="predicted"/>
<comment type="caution">
    <text evidence="1">The sequence shown here is derived from an EMBL/GenBank/DDBJ whole genome shotgun (WGS) entry which is preliminary data.</text>
</comment>
<reference evidence="2" key="1">
    <citation type="submission" date="2018-08" db="EMBL/GenBank/DDBJ databases">
        <title>Thalassotalea euphylliae genome.</title>
        <authorList>
            <person name="Summers S."/>
            <person name="Rice S.A."/>
            <person name="Freckelton M.L."/>
            <person name="Nedved B.T."/>
            <person name="Hadfield M.G."/>
        </authorList>
    </citation>
    <scope>NUCLEOTIDE SEQUENCE [LARGE SCALE GENOMIC DNA]</scope>
    <source>
        <strain evidence="2">H3</strain>
    </source>
</reference>
<gene>
    <name evidence="1" type="ORF">DXX94_11625</name>
</gene>
<sequence length="196" mass="21838">MNANFLDIGLSYAIDTPIFTLGPKGTSSEFASVHFCNWMKKYYSNSDHEINLKQTYEEARDNLTGQNGLLIVANAYSRINDFYMDPRLSLLATFVLDTPPYGLAVANNHLLKEKFNIASHPAPIPLIEELLPQHLEVEQVIQMPSTSAAAKAVASGDVDMALTTEIAARINKLTFISKCRPIHMLWSVFGTVKNYN</sequence>
<evidence type="ECO:0000313" key="2">
    <source>
        <dbReference type="Proteomes" id="UP000256899"/>
    </source>
</evidence>
<dbReference type="SUPFAM" id="SSF53850">
    <property type="entry name" value="Periplasmic binding protein-like II"/>
    <property type="match status" value="1"/>
</dbReference>
<dbReference type="AlphaFoldDB" id="A0A3E0U306"/>
<dbReference type="Proteomes" id="UP000256899">
    <property type="component" value="Unassembled WGS sequence"/>
</dbReference>
<dbReference type="RefSeq" id="WP_116016040.1">
    <property type="nucleotide sequence ID" value="NZ_QUOT01000001.1"/>
</dbReference>
<keyword evidence="2" id="KW-1185">Reference proteome</keyword>
<accession>A0A3E0U306</accession>
<evidence type="ECO:0000313" key="1">
    <source>
        <dbReference type="EMBL" id="REL31308.1"/>
    </source>
</evidence>